<dbReference type="RefSeq" id="WP_126375739.1">
    <property type="nucleotide sequence ID" value="NZ_AP017378.1"/>
</dbReference>
<dbReference type="Proteomes" id="UP000269883">
    <property type="component" value="Chromosome"/>
</dbReference>
<proteinExistence type="predicted"/>
<accession>A0A2Z6AUP3</accession>
<dbReference type="KEGG" id="dfl:DFE_0222"/>
<organism evidence="1 2">
    <name type="scientific">Desulfovibrio ferrophilus</name>
    <dbReference type="NCBI Taxonomy" id="241368"/>
    <lineage>
        <taxon>Bacteria</taxon>
        <taxon>Pseudomonadati</taxon>
        <taxon>Thermodesulfobacteriota</taxon>
        <taxon>Desulfovibrionia</taxon>
        <taxon>Desulfovibrionales</taxon>
        <taxon>Desulfovibrionaceae</taxon>
        <taxon>Desulfovibrio</taxon>
    </lineage>
</organism>
<dbReference type="NCBIfam" id="NF038143">
    <property type="entry name" value="HYxxLL"/>
    <property type="match status" value="1"/>
</dbReference>
<dbReference type="AlphaFoldDB" id="A0A2Z6AUP3"/>
<name>A0A2Z6AUP3_9BACT</name>
<protein>
    <submittedName>
        <fullName evidence="1">Uncharacterized protein</fullName>
    </submittedName>
</protein>
<evidence type="ECO:0000313" key="1">
    <source>
        <dbReference type="EMBL" id="BBD06948.1"/>
    </source>
</evidence>
<reference evidence="1 2" key="1">
    <citation type="journal article" date="2018" name="Sci. Adv.">
        <title>Multi-heme cytochromes provide a pathway for survival in energy-limited environments.</title>
        <authorList>
            <person name="Deng X."/>
            <person name="Dohmae N."/>
            <person name="Nealson K.H."/>
            <person name="Hashimoto K."/>
            <person name="Okamoto A."/>
        </authorList>
    </citation>
    <scope>NUCLEOTIDE SEQUENCE [LARGE SCALE GENOMIC DNA]</scope>
    <source>
        <strain evidence="1 2">IS5</strain>
    </source>
</reference>
<sequence>MQSADLIIEAEKALARESALAVLVKRPPAWWRSVVPGMFLFDFLERLVDTRKHTSRCMAIRKPALDAALALVEGHPREEVLSDLEKGVAGTLASLWPVSQPLQEECAKLAGLLADHYVRILGVNGVGYLELVGKAYHERGAYMAFLSLLDEAERRAEQTLVDEIPLRKSDRAKLEAHCQERAARRRRECEVVFP</sequence>
<keyword evidence="2" id="KW-1185">Reference proteome</keyword>
<gene>
    <name evidence="1" type="ORF">DFE_0222</name>
</gene>
<evidence type="ECO:0000313" key="2">
    <source>
        <dbReference type="Proteomes" id="UP000269883"/>
    </source>
</evidence>
<dbReference type="EMBL" id="AP017378">
    <property type="protein sequence ID" value="BBD06948.1"/>
    <property type="molecule type" value="Genomic_DNA"/>
</dbReference>